<dbReference type="AlphaFoldDB" id="A0A2T6ZZZ3"/>
<evidence type="ECO:0000256" key="1">
    <source>
        <dbReference type="ARBA" id="ARBA00001947"/>
    </source>
</evidence>
<dbReference type="GO" id="GO:0042781">
    <property type="term" value="F:3'-tRNA processing endoribonuclease activity"/>
    <property type="evidence" value="ECO:0007669"/>
    <property type="project" value="TreeGrafter"/>
</dbReference>
<dbReference type="STRING" id="42251.A0A2T6ZZZ3"/>
<evidence type="ECO:0000256" key="3">
    <source>
        <dbReference type="ARBA" id="ARBA00022694"/>
    </source>
</evidence>
<evidence type="ECO:0000313" key="10">
    <source>
        <dbReference type="Proteomes" id="UP000244722"/>
    </source>
</evidence>
<gene>
    <name evidence="9" type="ORF">B9Z19DRAFT_1078048</name>
</gene>
<evidence type="ECO:0000256" key="8">
    <source>
        <dbReference type="ARBA" id="ARBA00022833"/>
    </source>
</evidence>
<name>A0A2T6ZZZ3_TUBBO</name>
<dbReference type="GO" id="GO:0046872">
    <property type="term" value="F:metal ion binding"/>
    <property type="evidence" value="ECO:0007669"/>
    <property type="project" value="UniProtKB-KW"/>
</dbReference>
<dbReference type="CDD" id="cd07717">
    <property type="entry name" value="RNaseZ_ZiPD-like_MBL-fold"/>
    <property type="match status" value="1"/>
</dbReference>
<comment type="caution">
    <text evidence="9">The sequence shown here is derived from an EMBL/GenBank/DDBJ whole genome shotgun (WGS) entry which is preliminary data.</text>
</comment>
<proteinExistence type="inferred from homology"/>
<keyword evidence="10" id="KW-1185">Reference proteome</keyword>
<dbReference type="EMBL" id="NESQ01000052">
    <property type="protein sequence ID" value="PUU81031.1"/>
    <property type="molecule type" value="Genomic_DNA"/>
</dbReference>
<accession>A0A2T6ZZZ3</accession>
<reference evidence="9 10" key="1">
    <citation type="submission" date="2017-04" db="EMBL/GenBank/DDBJ databases">
        <title>Draft genome sequence of Tuber borchii Vittad., a whitish edible truffle.</title>
        <authorList>
            <consortium name="DOE Joint Genome Institute"/>
            <person name="Murat C."/>
            <person name="Kuo A."/>
            <person name="Barry K.W."/>
            <person name="Clum A."/>
            <person name="Dockter R.B."/>
            <person name="Fauchery L."/>
            <person name="Iotti M."/>
            <person name="Kohler A."/>
            <person name="Labutti K."/>
            <person name="Lindquist E.A."/>
            <person name="Lipzen A."/>
            <person name="Ohm R.A."/>
            <person name="Wang M."/>
            <person name="Grigoriev I.V."/>
            <person name="Zambonelli A."/>
            <person name="Martin F.M."/>
        </authorList>
    </citation>
    <scope>NUCLEOTIDE SEQUENCE [LARGE SCALE GENOMIC DNA]</scope>
    <source>
        <strain evidence="9 10">Tbo3840</strain>
    </source>
</reference>
<keyword evidence="5" id="KW-0479">Metal-binding</keyword>
<dbReference type="PANTHER" id="PTHR46018">
    <property type="entry name" value="ZINC PHOSPHODIESTERASE ELAC PROTEIN 1"/>
    <property type="match status" value="1"/>
</dbReference>
<keyword evidence="3" id="KW-0819">tRNA processing</keyword>
<comment type="subunit">
    <text evidence="2">Homodimer.</text>
</comment>
<evidence type="ECO:0000313" key="9">
    <source>
        <dbReference type="EMBL" id="PUU81031.1"/>
    </source>
</evidence>
<evidence type="ECO:0000256" key="5">
    <source>
        <dbReference type="ARBA" id="ARBA00022723"/>
    </source>
</evidence>
<protein>
    <submittedName>
        <fullName evidence="9">Beta-lactamase-like protein</fullName>
    </submittedName>
</protein>
<dbReference type="InterPro" id="IPR013471">
    <property type="entry name" value="RNase_Z/BN"/>
</dbReference>
<dbReference type="PANTHER" id="PTHR46018:SF2">
    <property type="entry name" value="ZINC PHOSPHODIESTERASE ELAC PROTEIN 1"/>
    <property type="match status" value="1"/>
</dbReference>
<dbReference type="Pfam" id="PF23023">
    <property type="entry name" value="Anti-Pycsar_Apyc1"/>
    <property type="match status" value="1"/>
</dbReference>
<dbReference type="Proteomes" id="UP000244722">
    <property type="component" value="Unassembled WGS sequence"/>
</dbReference>
<evidence type="ECO:0000256" key="6">
    <source>
        <dbReference type="ARBA" id="ARBA00022759"/>
    </source>
</evidence>
<dbReference type="GO" id="GO:0005634">
    <property type="term" value="C:nucleus"/>
    <property type="evidence" value="ECO:0007669"/>
    <property type="project" value="TreeGrafter"/>
</dbReference>
<keyword evidence="8" id="KW-0862">Zinc</keyword>
<dbReference type="InterPro" id="IPR036866">
    <property type="entry name" value="RibonucZ/Hydroxyglut_hydro"/>
</dbReference>
<keyword evidence="7" id="KW-0378">Hydrolase</keyword>
<organism evidence="9 10">
    <name type="scientific">Tuber borchii</name>
    <name type="common">White truffle</name>
    <dbReference type="NCBI Taxonomy" id="42251"/>
    <lineage>
        <taxon>Eukaryota</taxon>
        <taxon>Fungi</taxon>
        <taxon>Dikarya</taxon>
        <taxon>Ascomycota</taxon>
        <taxon>Pezizomycotina</taxon>
        <taxon>Pezizomycetes</taxon>
        <taxon>Pezizales</taxon>
        <taxon>Tuberaceae</taxon>
        <taxon>Tuber</taxon>
    </lineage>
</organism>
<dbReference type="SUPFAM" id="SSF56281">
    <property type="entry name" value="Metallo-hydrolase/oxidoreductase"/>
    <property type="match status" value="1"/>
</dbReference>
<keyword evidence="4" id="KW-0540">Nuclease</keyword>
<dbReference type="OrthoDB" id="527344at2759"/>
<comment type="cofactor">
    <cofactor evidence="1">
        <name>Zn(2+)</name>
        <dbReference type="ChEBI" id="CHEBI:29105"/>
    </cofactor>
</comment>
<dbReference type="Gene3D" id="3.60.15.10">
    <property type="entry name" value="Ribonuclease Z/Hydroxyacylglutathione hydrolase-like"/>
    <property type="match status" value="1"/>
</dbReference>
<evidence type="ECO:0000256" key="4">
    <source>
        <dbReference type="ARBA" id="ARBA00022722"/>
    </source>
</evidence>
<sequence length="416" mass="45308">MPPSIILFPLGTSSAVPAPTRNQSSLALVLPTGTTLLFDCGEGTQNQIQHLKSSYSIKHSKISKIFITHLHGDHVFGLVPLLTTILNGAGGAENDPRVLGKGEEGRKRAVDVEIYGPRGVRGLVRRTLQTTYTRLEGGFVVHELLFADEDGDKEEGEDGEECLGEVGRGRDIHPGKDGFWKDFLEVDNFLVSAGEIKHSVPCIGYVLTERPLPGKIPPEYAKSISKFKPELIRAGHPNPMSFLADLQRPEKLGLELTLSLPDGTVLTRPPVVRGRKIVLLGDTSDPSLIAPLAEGADVLVHEATNAHLPGIDPSTKEADTYEAVEERARSRGHSTPDMAGRFARRLGLGKDEVREGLLVLNHFSSRYKDDEADGADGMAMRIMRGIRKCAEDAWGVEEGKRRVICARDGVKIEVKA</sequence>
<evidence type="ECO:0000256" key="7">
    <source>
        <dbReference type="ARBA" id="ARBA00022801"/>
    </source>
</evidence>
<evidence type="ECO:0000256" key="2">
    <source>
        <dbReference type="ARBA" id="ARBA00011738"/>
    </source>
</evidence>
<dbReference type="HAMAP" id="MF_01818">
    <property type="entry name" value="RNase_Z_BN"/>
    <property type="match status" value="1"/>
</dbReference>
<keyword evidence="6" id="KW-0255">Endonuclease</keyword>